<protein>
    <submittedName>
        <fullName evidence="3">Uncharacterized protein LOC118410913</fullName>
    </submittedName>
</protein>
<evidence type="ECO:0000256" key="1">
    <source>
        <dbReference type="SAM" id="MobiDB-lite"/>
    </source>
</evidence>
<dbReference type="RefSeq" id="XP_035668705.1">
    <property type="nucleotide sequence ID" value="XM_035812812.1"/>
</dbReference>
<accession>A0A9J7MIM5</accession>
<evidence type="ECO:0000313" key="3">
    <source>
        <dbReference type="RefSeq" id="XP_035668705.1"/>
    </source>
</evidence>
<proteinExistence type="predicted"/>
<sequence length="179" mass="19910">MQSGRRVISGGSPTVNTRGETTTEQSVRLTLQPFLKPCPVVEICSNTNPSRVENPVYIIQTCGYGRHTFPPKTGCNLSLSAGKYDPLFIKFLNLNISEGDTLKIYSQVQHSLNASTIPGPIRVQNYYSVYYKSAKAMDRPTWGWRALVYAEVATEAEMKRCMNSTPTVPCVPQRPSSWA</sequence>
<dbReference type="GeneID" id="118410913"/>
<organism evidence="2 3">
    <name type="scientific">Branchiostoma floridae</name>
    <name type="common">Florida lancelet</name>
    <name type="synonym">Amphioxus</name>
    <dbReference type="NCBI Taxonomy" id="7739"/>
    <lineage>
        <taxon>Eukaryota</taxon>
        <taxon>Metazoa</taxon>
        <taxon>Chordata</taxon>
        <taxon>Cephalochordata</taxon>
        <taxon>Leptocardii</taxon>
        <taxon>Amphioxiformes</taxon>
        <taxon>Branchiostomatidae</taxon>
        <taxon>Branchiostoma</taxon>
    </lineage>
</organism>
<reference evidence="2" key="1">
    <citation type="journal article" date="2020" name="Nat. Ecol. Evol.">
        <title>Deeply conserved synteny resolves early events in vertebrate evolution.</title>
        <authorList>
            <person name="Simakov O."/>
            <person name="Marletaz F."/>
            <person name="Yue J.X."/>
            <person name="O'Connell B."/>
            <person name="Jenkins J."/>
            <person name="Brandt A."/>
            <person name="Calef R."/>
            <person name="Tung C.H."/>
            <person name="Huang T.K."/>
            <person name="Schmutz J."/>
            <person name="Satoh N."/>
            <person name="Yu J.K."/>
            <person name="Putnam N.H."/>
            <person name="Green R.E."/>
            <person name="Rokhsar D.S."/>
        </authorList>
    </citation>
    <scope>NUCLEOTIDE SEQUENCE [LARGE SCALE GENOMIC DNA]</scope>
    <source>
        <strain evidence="2">S238N-H82</strain>
    </source>
</reference>
<evidence type="ECO:0000313" key="2">
    <source>
        <dbReference type="Proteomes" id="UP000001554"/>
    </source>
</evidence>
<dbReference type="Proteomes" id="UP000001554">
    <property type="component" value="Chromosome 3"/>
</dbReference>
<dbReference type="OMA" id="CPVVEIC"/>
<gene>
    <name evidence="3" type="primary">LOC118410913</name>
</gene>
<keyword evidence="2" id="KW-1185">Reference proteome</keyword>
<feature type="compositionally biased region" description="Polar residues" evidence="1">
    <location>
        <begin position="11"/>
        <end position="24"/>
    </location>
</feature>
<feature type="region of interest" description="Disordered" evidence="1">
    <location>
        <begin position="1"/>
        <end position="24"/>
    </location>
</feature>
<name>A0A9J7MIM5_BRAFL</name>
<dbReference type="KEGG" id="bfo:118410913"/>
<dbReference type="OrthoDB" id="10604402at2759"/>
<dbReference type="AlphaFoldDB" id="A0A9J7MIM5"/>
<reference evidence="3" key="2">
    <citation type="submission" date="2025-08" db="UniProtKB">
        <authorList>
            <consortium name="RefSeq"/>
        </authorList>
    </citation>
    <scope>IDENTIFICATION</scope>
    <source>
        <strain evidence="3">S238N-H82</strain>
        <tissue evidence="3">Testes</tissue>
    </source>
</reference>